<comment type="catalytic activity">
    <reaction evidence="1 8">
        <text>L-glutamate = D-glutamate</text>
        <dbReference type="Rhea" id="RHEA:12813"/>
        <dbReference type="ChEBI" id="CHEBI:29985"/>
        <dbReference type="ChEBI" id="CHEBI:29986"/>
        <dbReference type="EC" id="5.1.1.3"/>
    </reaction>
</comment>
<comment type="caution">
    <text evidence="9">The sequence shown here is derived from an EMBL/GenBank/DDBJ whole genome shotgun (WGS) entry which is preliminary data.</text>
</comment>
<dbReference type="NCBIfam" id="TIGR00067">
    <property type="entry name" value="glut_race"/>
    <property type="match status" value="1"/>
</dbReference>
<dbReference type="InterPro" id="IPR033134">
    <property type="entry name" value="Asp/Glu_racemase_AS_2"/>
</dbReference>
<dbReference type="Pfam" id="PF01177">
    <property type="entry name" value="Asp_Glu_race"/>
    <property type="match status" value="1"/>
</dbReference>
<dbReference type="EMBL" id="RBIE01000001">
    <property type="protein sequence ID" value="RKQ63269.1"/>
    <property type="molecule type" value="Genomic_DNA"/>
</dbReference>
<comment type="function">
    <text evidence="8">Provides the (R)-glutamate required for cell wall biosynthesis.</text>
</comment>
<dbReference type="FunFam" id="3.40.50.1860:FF:000002">
    <property type="entry name" value="Glutamate racemase"/>
    <property type="match status" value="1"/>
</dbReference>
<dbReference type="OrthoDB" id="9801055at2"/>
<evidence type="ECO:0000256" key="3">
    <source>
        <dbReference type="ARBA" id="ARBA00022960"/>
    </source>
</evidence>
<evidence type="ECO:0000256" key="6">
    <source>
        <dbReference type="ARBA" id="ARBA00023316"/>
    </source>
</evidence>
<evidence type="ECO:0000256" key="8">
    <source>
        <dbReference type="HAMAP-Rule" id="MF_00258"/>
    </source>
</evidence>
<keyword evidence="6 8" id="KW-0961">Cell wall biogenesis/degradation</keyword>
<dbReference type="GO" id="GO:0008360">
    <property type="term" value="P:regulation of cell shape"/>
    <property type="evidence" value="ECO:0007669"/>
    <property type="project" value="UniProtKB-KW"/>
</dbReference>
<dbReference type="PROSITE" id="PS00923">
    <property type="entry name" value="ASP_GLU_RACEMASE_1"/>
    <property type="match status" value="1"/>
</dbReference>
<feature type="binding site" evidence="8">
    <location>
        <begin position="74"/>
        <end position="75"/>
    </location>
    <ligand>
        <name>substrate</name>
    </ligand>
</feature>
<dbReference type="RefSeq" id="WP_121169488.1">
    <property type="nucleotide sequence ID" value="NZ_RBIE01000001.1"/>
</dbReference>
<dbReference type="SUPFAM" id="SSF53681">
    <property type="entry name" value="Aspartate/glutamate racemase"/>
    <property type="match status" value="2"/>
</dbReference>
<dbReference type="GO" id="GO:0008881">
    <property type="term" value="F:glutamate racemase activity"/>
    <property type="evidence" value="ECO:0007669"/>
    <property type="project" value="UniProtKB-UniRule"/>
</dbReference>
<organism evidence="9 10">
    <name type="scientific">Thermovibrio guaymasensis</name>
    <dbReference type="NCBI Taxonomy" id="240167"/>
    <lineage>
        <taxon>Bacteria</taxon>
        <taxon>Pseudomonadati</taxon>
        <taxon>Aquificota</taxon>
        <taxon>Aquificia</taxon>
        <taxon>Desulfurobacteriales</taxon>
        <taxon>Desulfurobacteriaceae</taxon>
        <taxon>Thermovibrio</taxon>
    </lineage>
</organism>
<dbReference type="InterPro" id="IPR004391">
    <property type="entry name" value="Glu_race"/>
</dbReference>
<evidence type="ECO:0000256" key="2">
    <source>
        <dbReference type="ARBA" id="ARBA00013090"/>
    </source>
</evidence>
<keyword evidence="5 8" id="KW-0413">Isomerase</keyword>
<feature type="binding site" evidence="8">
    <location>
        <begin position="10"/>
        <end position="11"/>
    </location>
    <ligand>
        <name>substrate</name>
    </ligand>
</feature>
<comment type="pathway">
    <text evidence="8">Cell wall biogenesis; peptidoglycan biosynthesis.</text>
</comment>
<proteinExistence type="inferred from homology"/>
<dbReference type="InterPro" id="IPR015942">
    <property type="entry name" value="Asp/Glu/hydantoin_racemase"/>
</dbReference>
<keyword evidence="3 8" id="KW-0133">Cell shape</keyword>
<dbReference type="AlphaFoldDB" id="A0A420W7J0"/>
<dbReference type="Gene3D" id="3.40.50.1860">
    <property type="match status" value="2"/>
</dbReference>
<comment type="similarity">
    <text evidence="8">Belongs to the aspartate/glutamate racemases family.</text>
</comment>
<feature type="binding site" evidence="8">
    <location>
        <begin position="42"/>
        <end position="43"/>
    </location>
    <ligand>
        <name>substrate</name>
    </ligand>
</feature>
<sequence length="262" mass="28820">MADRAIGIFDSGVGGLTVLKAIKDLLPSENLIYFGDTARVPYGTKSPRTIIKYSIQNAKLLESYSIKMLVVACNTSSAHALDILKEEFPFPVVGVVKPGAKLAVFSSKEGRIGVIGTEATIKSHAYRKEIVSLNPFCEVYEKSCPLLVPLIEEGWLDDPVTREVVKRYLDELVVKGIDTLVLGCTHYPLIKGVIGELYPELNLIDSAVAVAKEVERSLPAKREEGIGSVKILVSDRTERFERIARLIMGSEVEIEEVSIDKE</sequence>
<dbReference type="PANTHER" id="PTHR21198">
    <property type="entry name" value="GLUTAMATE RACEMASE"/>
    <property type="match status" value="1"/>
</dbReference>
<dbReference type="UniPathway" id="UPA00219"/>
<dbReference type="Proteomes" id="UP000280881">
    <property type="component" value="Unassembled WGS sequence"/>
</dbReference>
<feature type="active site" description="Proton donor/acceptor" evidence="8">
    <location>
        <position position="184"/>
    </location>
</feature>
<feature type="active site" description="Proton donor/acceptor" evidence="8">
    <location>
        <position position="73"/>
    </location>
</feature>
<dbReference type="InterPro" id="IPR018187">
    <property type="entry name" value="Asp/Glu_racemase_AS_1"/>
</dbReference>
<name>A0A420W7J0_9BACT</name>
<dbReference type="PANTHER" id="PTHR21198:SF2">
    <property type="entry name" value="GLUTAMATE RACEMASE"/>
    <property type="match status" value="1"/>
</dbReference>
<feature type="binding site" evidence="8">
    <location>
        <begin position="185"/>
        <end position="186"/>
    </location>
    <ligand>
        <name>substrate</name>
    </ligand>
</feature>
<evidence type="ECO:0000256" key="5">
    <source>
        <dbReference type="ARBA" id="ARBA00023235"/>
    </source>
</evidence>
<accession>A0A420W7J0</accession>
<dbReference type="GO" id="GO:0071555">
    <property type="term" value="P:cell wall organization"/>
    <property type="evidence" value="ECO:0007669"/>
    <property type="project" value="UniProtKB-KW"/>
</dbReference>
<evidence type="ECO:0000313" key="10">
    <source>
        <dbReference type="Proteomes" id="UP000280881"/>
    </source>
</evidence>
<keyword evidence="10" id="KW-1185">Reference proteome</keyword>
<gene>
    <name evidence="8" type="primary">murI</name>
    <name evidence="9" type="ORF">C7457_0134</name>
</gene>
<dbReference type="InterPro" id="IPR001920">
    <property type="entry name" value="Asp/Glu_race"/>
</dbReference>
<evidence type="ECO:0000313" key="9">
    <source>
        <dbReference type="EMBL" id="RKQ63269.1"/>
    </source>
</evidence>
<dbReference type="PROSITE" id="PS00924">
    <property type="entry name" value="ASP_GLU_RACEMASE_2"/>
    <property type="match status" value="1"/>
</dbReference>
<protein>
    <recommendedName>
        <fullName evidence="7 8">Glutamate racemase</fullName>
        <ecNumber evidence="2 8">5.1.1.3</ecNumber>
    </recommendedName>
</protein>
<evidence type="ECO:0000256" key="7">
    <source>
        <dbReference type="ARBA" id="ARBA00070053"/>
    </source>
</evidence>
<evidence type="ECO:0000256" key="4">
    <source>
        <dbReference type="ARBA" id="ARBA00022984"/>
    </source>
</evidence>
<dbReference type="EC" id="5.1.1.3" evidence="2 8"/>
<reference evidence="9 10" key="1">
    <citation type="submission" date="2018-10" db="EMBL/GenBank/DDBJ databases">
        <title>Genomic Encyclopedia of Type Strains, Phase IV (KMG-IV): sequencing the most valuable type-strain genomes for metagenomic binning, comparative biology and taxonomic classification.</title>
        <authorList>
            <person name="Goeker M."/>
        </authorList>
    </citation>
    <scope>NUCLEOTIDE SEQUENCE [LARGE SCALE GENOMIC DNA]</scope>
    <source>
        <strain evidence="9 10">DSM 15521</strain>
    </source>
</reference>
<keyword evidence="4 8" id="KW-0573">Peptidoglycan synthesis</keyword>
<evidence type="ECO:0000256" key="1">
    <source>
        <dbReference type="ARBA" id="ARBA00001602"/>
    </source>
</evidence>
<dbReference type="HAMAP" id="MF_00258">
    <property type="entry name" value="Glu_racemase"/>
    <property type="match status" value="1"/>
</dbReference>
<dbReference type="GO" id="GO:0009252">
    <property type="term" value="P:peptidoglycan biosynthetic process"/>
    <property type="evidence" value="ECO:0007669"/>
    <property type="project" value="UniProtKB-UniRule"/>
</dbReference>